<dbReference type="AlphaFoldDB" id="A0A7R8D035"/>
<evidence type="ECO:0000313" key="2">
    <source>
        <dbReference type="Proteomes" id="UP000675881"/>
    </source>
</evidence>
<sequence length="174" mass="19101">METPRKLKIAGIGCQRFTPPRLLTISHKNSGKNSLVVTGAEMSVILAYTSINTKPSFFLKTANGSSIYHSKVSQPLVGADFLRAFDLLPDLLRRRLVDTSDFISLPCKTSNISDSSHLGLWTPEHYSTYPSYTFGVLPGSGKPTPPWHASIKGNTIFKDLPKDLSSYTLSDTIP</sequence>
<accession>A0A7R8D035</accession>
<gene>
    <name evidence="1" type="ORF">LSAA_12128</name>
</gene>
<dbReference type="EMBL" id="HG994585">
    <property type="protein sequence ID" value="CAF2980870.1"/>
    <property type="molecule type" value="Genomic_DNA"/>
</dbReference>
<dbReference type="Proteomes" id="UP000675881">
    <property type="component" value="Chromosome 6"/>
</dbReference>
<keyword evidence="2" id="KW-1185">Reference proteome</keyword>
<evidence type="ECO:0000313" key="1">
    <source>
        <dbReference type="EMBL" id="CAF2980870.1"/>
    </source>
</evidence>
<name>A0A7R8D035_LEPSM</name>
<proteinExistence type="predicted"/>
<reference evidence="1" key="1">
    <citation type="submission" date="2021-02" db="EMBL/GenBank/DDBJ databases">
        <authorList>
            <person name="Bekaert M."/>
        </authorList>
    </citation>
    <scope>NUCLEOTIDE SEQUENCE</scope>
    <source>
        <strain evidence="1">IoA-00</strain>
    </source>
</reference>
<protein>
    <submittedName>
        <fullName evidence="1">(salmon louse) hypothetical protein</fullName>
    </submittedName>
</protein>
<organism evidence="1 2">
    <name type="scientific">Lepeophtheirus salmonis</name>
    <name type="common">Salmon louse</name>
    <name type="synonym">Caligus salmonis</name>
    <dbReference type="NCBI Taxonomy" id="72036"/>
    <lineage>
        <taxon>Eukaryota</taxon>
        <taxon>Metazoa</taxon>
        <taxon>Ecdysozoa</taxon>
        <taxon>Arthropoda</taxon>
        <taxon>Crustacea</taxon>
        <taxon>Multicrustacea</taxon>
        <taxon>Hexanauplia</taxon>
        <taxon>Copepoda</taxon>
        <taxon>Siphonostomatoida</taxon>
        <taxon>Caligidae</taxon>
        <taxon>Lepeophtheirus</taxon>
    </lineage>
</organism>